<evidence type="ECO:0000313" key="8">
    <source>
        <dbReference type="EMBL" id="CAA2136893.1"/>
    </source>
</evidence>
<dbReference type="InterPro" id="IPR010998">
    <property type="entry name" value="Integrase_recombinase_N"/>
</dbReference>
<evidence type="ECO:0000256" key="5">
    <source>
        <dbReference type="PROSITE-ProRule" id="PRU01248"/>
    </source>
</evidence>
<evidence type="ECO:0000256" key="1">
    <source>
        <dbReference type="ARBA" id="ARBA00008857"/>
    </source>
</evidence>
<evidence type="ECO:0000256" key="2">
    <source>
        <dbReference type="ARBA" id="ARBA00022908"/>
    </source>
</evidence>
<dbReference type="InterPro" id="IPR050090">
    <property type="entry name" value="Tyrosine_recombinase_XerCD"/>
</dbReference>
<dbReference type="InterPro" id="IPR013762">
    <property type="entry name" value="Integrase-like_cat_sf"/>
</dbReference>
<dbReference type="Gene3D" id="1.10.150.130">
    <property type="match status" value="1"/>
</dbReference>
<keyword evidence="2" id="KW-0229">DNA integration</keyword>
<dbReference type="PANTHER" id="PTHR30349:SF41">
    <property type="entry name" value="INTEGRASE_RECOMBINASE PROTEIN MJ0367-RELATED"/>
    <property type="match status" value="1"/>
</dbReference>
<dbReference type="EMBL" id="LR743510">
    <property type="protein sequence ID" value="CAA2136893.1"/>
    <property type="molecule type" value="Genomic_DNA"/>
</dbReference>
<proteinExistence type="inferred from homology"/>
<dbReference type="PROSITE" id="PS51900">
    <property type="entry name" value="CB"/>
    <property type="match status" value="1"/>
</dbReference>
<evidence type="ECO:0000259" key="7">
    <source>
        <dbReference type="PROSITE" id="PS51900"/>
    </source>
</evidence>
<name>A0A679JHL4_9HYPH</name>
<keyword evidence="4" id="KW-0233">DNA recombination</keyword>
<keyword evidence="3 5" id="KW-0238">DNA-binding</keyword>
<dbReference type="AlphaFoldDB" id="A0A679JHL4"/>
<dbReference type="InterPro" id="IPR044068">
    <property type="entry name" value="CB"/>
</dbReference>
<organism evidence="8">
    <name type="scientific">Methylobacterium bullatum</name>
    <dbReference type="NCBI Taxonomy" id="570505"/>
    <lineage>
        <taxon>Bacteria</taxon>
        <taxon>Pseudomonadati</taxon>
        <taxon>Pseudomonadota</taxon>
        <taxon>Alphaproteobacteria</taxon>
        <taxon>Hyphomicrobiales</taxon>
        <taxon>Methylobacteriaceae</taxon>
        <taxon>Methylobacterium</taxon>
    </lineage>
</organism>
<dbReference type="InterPro" id="IPR046668">
    <property type="entry name" value="DUF6538"/>
</dbReference>
<evidence type="ECO:0000259" key="6">
    <source>
        <dbReference type="PROSITE" id="PS51898"/>
    </source>
</evidence>
<dbReference type="GO" id="GO:0006310">
    <property type="term" value="P:DNA recombination"/>
    <property type="evidence" value="ECO:0007669"/>
    <property type="project" value="UniProtKB-KW"/>
</dbReference>
<reference evidence="8" key="1">
    <citation type="submission" date="2019-12" db="EMBL/GenBank/DDBJ databases">
        <authorList>
            <person name="Cremers G."/>
        </authorList>
    </citation>
    <scope>NUCLEOTIDE SEQUENCE</scope>
    <source>
        <strain evidence="8">Mbul2</strain>
        <plasmid evidence="8">1</plasmid>
    </source>
</reference>
<keyword evidence="8" id="KW-0614">Plasmid</keyword>
<dbReference type="PROSITE" id="PS51898">
    <property type="entry name" value="TYR_RECOMBINASE"/>
    <property type="match status" value="1"/>
</dbReference>
<protein>
    <submittedName>
        <fullName evidence="8">Tyrosine recombinase XerC</fullName>
    </submittedName>
</protein>
<accession>A0A679JHL4</accession>
<comment type="similarity">
    <text evidence="1">Belongs to the 'phage' integrase family.</text>
</comment>
<dbReference type="Gene3D" id="1.10.443.10">
    <property type="entry name" value="Intergrase catalytic core"/>
    <property type="match status" value="1"/>
</dbReference>
<dbReference type="GO" id="GO:0015074">
    <property type="term" value="P:DNA integration"/>
    <property type="evidence" value="ECO:0007669"/>
    <property type="project" value="UniProtKB-KW"/>
</dbReference>
<evidence type="ECO:0000256" key="3">
    <source>
        <dbReference type="ARBA" id="ARBA00023125"/>
    </source>
</evidence>
<dbReference type="Pfam" id="PF20172">
    <property type="entry name" value="DUF6538"/>
    <property type="match status" value="1"/>
</dbReference>
<dbReference type="SUPFAM" id="SSF56349">
    <property type="entry name" value="DNA breaking-rejoining enzymes"/>
    <property type="match status" value="1"/>
</dbReference>
<dbReference type="InterPro" id="IPR002104">
    <property type="entry name" value="Integrase_catalytic"/>
</dbReference>
<feature type="domain" description="Tyr recombinase" evidence="6">
    <location>
        <begin position="295"/>
        <end position="494"/>
    </location>
</feature>
<feature type="domain" description="Core-binding (CB)" evidence="7">
    <location>
        <begin position="188"/>
        <end position="272"/>
    </location>
</feature>
<sequence length="515" mass="57147">MSRPWPHPKTGVFWFRKRIPKDLMALVGKREEKASLGTKDVGEAKRRFAAHAALVEARWANLRAGVRHLNLLEVNAMAGDFYEDLIPRFQAGKFSPSFALLTSVMIHRYVDDPSPAHRAEFLGHHGKDIDAYLARKGLVIHPDTRVSLDLAIAKAILQAVDQSMKYFSGDFSPDPMAGRFPKIPEVAPTAVLPLEEWFGKYAEASKLAASTRKRWGAALATLTAFVGHDDLARITPDHVADWVDGLAADKRADKTIRDVYLASAKALFGWLQGKRKVAANPCAGIRVKVVEEVVLRDRDFTEAEASTILAAALASQGGRLSPEHAAARRWVPWLCAYSGARVGEITQLRRKDVRHEGGIPVFRITPEAGTVKTKRFRDVPIHPHLVEMGFLDYVDTRTGPLFYDPTRGRGGSSANPLSKKVGERLAAWVRKLGIVDVGVDPNHGWRHSFKTRGRRGGMRDSILDAIQGHAPQTEGRKYGGFKVDVMEREMKLFPRYAVGSTERDALTAEPIEHRA</sequence>
<dbReference type="RefSeq" id="WP_339158966.1">
    <property type="nucleotide sequence ID" value="NZ_LR743510.1"/>
</dbReference>
<evidence type="ECO:0000256" key="4">
    <source>
        <dbReference type="ARBA" id="ARBA00023172"/>
    </source>
</evidence>
<dbReference type="InterPro" id="IPR011010">
    <property type="entry name" value="DNA_brk_join_enz"/>
</dbReference>
<geneLocation type="plasmid" evidence="8">
    <name>1</name>
</geneLocation>
<dbReference type="GO" id="GO:0003677">
    <property type="term" value="F:DNA binding"/>
    <property type="evidence" value="ECO:0007669"/>
    <property type="project" value="UniProtKB-UniRule"/>
</dbReference>
<gene>
    <name evidence="8" type="primary">xerC_2</name>
    <name evidence="8" type="ORF">MBLL_00390</name>
</gene>
<dbReference type="CDD" id="cd01184">
    <property type="entry name" value="INT_C_like_1"/>
    <property type="match status" value="1"/>
</dbReference>
<dbReference type="PANTHER" id="PTHR30349">
    <property type="entry name" value="PHAGE INTEGRASE-RELATED"/>
    <property type="match status" value="1"/>
</dbReference>